<organism evidence="1 2">
    <name type="scientific">Trichomalopsis sarcophagae</name>
    <dbReference type="NCBI Taxonomy" id="543379"/>
    <lineage>
        <taxon>Eukaryota</taxon>
        <taxon>Metazoa</taxon>
        <taxon>Ecdysozoa</taxon>
        <taxon>Arthropoda</taxon>
        <taxon>Hexapoda</taxon>
        <taxon>Insecta</taxon>
        <taxon>Pterygota</taxon>
        <taxon>Neoptera</taxon>
        <taxon>Endopterygota</taxon>
        <taxon>Hymenoptera</taxon>
        <taxon>Apocrita</taxon>
        <taxon>Proctotrupomorpha</taxon>
        <taxon>Chalcidoidea</taxon>
        <taxon>Pteromalidae</taxon>
        <taxon>Pteromalinae</taxon>
        <taxon>Trichomalopsis</taxon>
    </lineage>
</organism>
<reference evidence="1 2" key="1">
    <citation type="journal article" date="2017" name="Curr. Biol.">
        <title>The Evolution of Venom by Co-option of Single-Copy Genes.</title>
        <authorList>
            <person name="Martinson E.O."/>
            <person name="Mrinalini"/>
            <person name="Kelkar Y.D."/>
            <person name="Chang C.H."/>
            <person name="Werren J.H."/>
        </authorList>
    </citation>
    <scope>NUCLEOTIDE SEQUENCE [LARGE SCALE GENOMIC DNA]</scope>
    <source>
        <strain evidence="1 2">Alberta</strain>
        <tissue evidence="1">Whole body</tissue>
    </source>
</reference>
<dbReference type="EMBL" id="NNAY01001627">
    <property type="protein sequence ID" value="OXU23392.1"/>
    <property type="molecule type" value="Genomic_DNA"/>
</dbReference>
<name>A0A232EYA4_9HYME</name>
<gene>
    <name evidence="1" type="ORF">TSAR_007945</name>
</gene>
<dbReference type="Proteomes" id="UP000215335">
    <property type="component" value="Unassembled WGS sequence"/>
</dbReference>
<dbReference type="AlphaFoldDB" id="A0A232EYA4"/>
<sequence>MPVSDCGPMLASSPNIITEREATKVAGARAGDGAGSSVWDKTILRFKNKLPDVTFTYKLSPRTDALLIKRRRKLGPAKIKTLSRGLPKGLEAVRALLYIYSYTHAVMCPREHLPPLDSLAWQSQIGPLASPH</sequence>
<comment type="caution">
    <text evidence="1">The sequence shown here is derived from an EMBL/GenBank/DDBJ whole genome shotgun (WGS) entry which is preliminary data.</text>
</comment>
<accession>A0A232EYA4</accession>
<proteinExistence type="predicted"/>
<evidence type="ECO:0000313" key="2">
    <source>
        <dbReference type="Proteomes" id="UP000215335"/>
    </source>
</evidence>
<keyword evidence="2" id="KW-1185">Reference proteome</keyword>
<protein>
    <submittedName>
        <fullName evidence="1">Uncharacterized protein</fullName>
    </submittedName>
</protein>
<evidence type="ECO:0000313" key="1">
    <source>
        <dbReference type="EMBL" id="OXU23392.1"/>
    </source>
</evidence>